<gene>
    <name evidence="2" type="ORF">LMUR_13749</name>
</gene>
<evidence type="ECO:0000256" key="1">
    <source>
        <dbReference type="SAM" id="Coils"/>
    </source>
</evidence>
<feature type="coiled-coil region" evidence="1">
    <location>
        <begin position="80"/>
        <end position="118"/>
    </location>
</feature>
<accession>A0A829R333</accession>
<sequence>MERERALRLRMENEVDNFRSEKKKIEADIEMSLAIKQRFRKELEQTIDRLHFTIKKGRKDSVPPLQHAYHILEQAQYEENALVQTKIKALEIKKENLERGYKKQIEARETELVELRKERNEA</sequence>
<proteinExistence type="predicted"/>
<feature type="coiled-coil region" evidence="1">
    <location>
        <begin position="1"/>
        <end position="28"/>
    </location>
</feature>
<dbReference type="AlphaFoldDB" id="A0A829R333"/>
<comment type="caution">
    <text evidence="2">The sequence shown here is derived from an EMBL/GenBank/DDBJ whole genome shotgun (WGS) entry which is preliminary data.</text>
</comment>
<dbReference type="Proteomes" id="UP000019251">
    <property type="component" value="Unassembled WGS sequence"/>
</dbReference>
<organism evidence="2 3">
    <name type="scientific">Listeria grayi FSL F6-1183</name>
    <dbReference type="NCBI Taxonomy" id="1265827"/>
    <lineage>
        <taxon>Bacteria</taxon>
        <taxon>Bacillati</taxon>
        <taxon>Bacillota</taxon>
        <taxon>Bacilli</taxon>
        <taxon>Bacillales</taxon>
        <taxon>Listeriaceae</taxon>
        <taxon>Listeria</taxon>
    </lineage>
</organism>
<reference evidence="2 3" key="1">
    <citation type="submission" date="2012-12" db="EMBL/GenBank/DDBJ databases">
        <title>Novel taxa of Listeriaceae from agricultural environments in the United States.</title>
        <authorList>
            <person name="den Bakker H.C."/>
            <person name="Allred A."/>
            <person name="Warchocki S."/>
            <person name="Wright E.M."/>
            <person name="Burrell A."/>
            <person name="Nightingale K.K."/>
            <person name="Kephart D."/>
            <person name="Wiedmann M."/>
        </authorList>
    </citation>
    <scope>NUCLEOTIDE SEQUENCE [LARGE SCALE GENOMIC DNA]</scope>
    <source>
        <strain evidence="2 3">FSL F6-1183</strain>
    </source>
</reference>
<evidence type="ECO:0000313" key="3">
    <source>
        <dbReference type="Proteomes" id="UP000019251"/>
    </source>
</evidence>
<keyword evidence="1" id="KW-0175">Coiled coil</keyword>
<dbReference type="RefSeq" id="WP_036107997.1">
    <property type="nucleotide sequence ID" value="NZ_AODG01000018.1"/>
</dbReference>
<name>A0A829R333_LISGR</name>
<protein>
    <submittedName>
        <fullName evidence="2">Uncharacterized protein</fullName>
    </submittedName>
</protein>
<evidence type="ECO:0000313" key="2">
    <source>
        <dbReference type="EMBL" id="EUJ26268.1"/>
    </source>
</evidence>
<dbReference type="EMBL" id="AODG01000018">
    <property type="protein sequence ID" value="EUJ26268.1"/>
    <property type="molecule type" value="Genomic_DNA"/>
</dbReference>